<comment type="caution">
    <text evidence="4">The sequence shown here is derived from an EMBL/GenBank/DDBJ whole genome shotgun (WGS) entry which is preliminary data.</text>
</comment>
<evidence type="ECO:0000256" key="2">
    <source>
        <dbReference type="ARBA" id="ARBA00035108"/>
    </source>
</evidence>
<dbReference type="PANTHER" id="PTHR36852">
    <property type="entry name" value="PROTEIN GVPL 2"/>
    <property type="match status" value="1"/>
</dbReference>
<gene>
    <name evidence="4" type="ORF">WCD74_12755</name>
</gene>
<protein>
    <submittedName>
        <fullName evidence="4">GvpL/GvpF family gas vesicle protein</fullName>
    </submittedName>
</protein>
<dbReference type="Proteomes" id="UP001385809">
    <property type="component" value="Unassembled WGS sequence"/>
</dbReference>
<evidence type="ECO:0000256" key="3">
    <source>
        <dbReference type="ARBA" id="ARBA00035643"/>
    </source>
</evidence>
<reference evidence="4 5" key="1">
    <citation type="submission" date="2024-03" db="EMBL/GenBank/DDBJ databases">
        <title>Actinomycetospora sp. OC33-EN08, a novel actinomycete isolated from wild orchid (Aerides multiflora).</title>
        <authorList>
            <person name="Suriyachadkun C."/>
        </authorList>
    </citation>
    <scope>NUCLEOTIDE SEQUENCE [LARGE SCALE GENOMIC DNA]</scope>
    <source>
        <strain evidence="4 5">OC33-EN08</strain>
    </source>
</reference>
<dbReference type="RefSeq" id="WP_337695212.1">
    <property type="nucleotide sequence ID" value="NZ_JBBEGN010000005.1"/>
</dbReference>
<dbReference type="InterPro" id="IPR009430">
    <property type="entry name" value="GvpL/GvpF"/>
</dbReference>
<dbReference type="Pfam" id="PF06386">
    <property type="entry name" value="GvpL_GvpF"/>
    <property type="match status" value="1"/>
</dbReference>
<proteinExistence type="inferred from homology"/>
<comment type="subcellular location">
    <subcellularLocation>
        <location evidence="2">Gas vesicle</location>
    </subcellularLocation>
</comment>
<dbReference type="PANTHER" id="PTHR36852:SF1">
    <property type="entry name" value="PROTEIN GVPL 2"/>
    <property type="match status" value="1"/>
</dbReference>
<evidence type="ECO:0000313" key="5">
    <source>
        <dbReference type="Proteomes" id="UP001385809"/>
    </source>
</evidence>
<accession>A0ABU8MNR9</accession>
<comment type="similarity">
    <text evidence="3">Belongs to the gas vesicle GvpF/GvpL family.</text>
</comment>
<keyword evidence="1" id="KW-0304">Gas vesicle</keyword>
<sequence length="248" mass="26309">MITYLYAVGRDLGTLPDVGSGGVGGGELRLVAEAGLQAVVSDVEREAFEDLDAQQEDLTWLAAVARAHHGVVEAVGREHAIAPLALATVYLDDDRVRSVLRESREGFTAVLDRITGRDEWGVKAYMRPSGASGGSGSAAERPASGAAYLRARRTALREGDAAVTEAERAADEVDAALAAIAIESRRHPPQDRSLTGRTERMVLNGAYLVDRASAEDLRALVDRLAEGTRLDLELTGPWVPYSFAGGGA</sequence>
<evidence type="ECO:0000313" key="4">
    <source>
        <dbReference type="EMBL" id="MEJ2868634.1"/>
    </source>
</evidence>
<evidence type="ECO:0000256" key="1">
    <source>
        <dbReference type="ARBA" id="ARBA00022987"/>
    </source>
</evidence>
<name>A0ABU8MNR9_9PSEU</name>
<keyword evidence="5" id="KW-1185">Reference proteome</keyword>
<dbReference type="EMBL" id="JBBEGN010000005">
    <property type="protein sequence ID" value="MEJ2868634.1"/>
    <property type="molecule type" value="Genomic_DNA"/>
</dbReference>
<organism evidence="4 5">
    <name type="scientific">Actinomycetospora aurantiaca</name>
    <dbReference type="NCBI Taxonomy" id="3129233"/>
    <lineage>
        <taxon>Bacteria</taxon>
        <taxon>Bacillati</taxon>
        <taxon>Actinomycetota</taxon>
        <taxon>Actinomycetes</taxon>
        <taxon>Pseudonocardiales</taxon>
        <taxon>Pseudonocardiaceae</taxon>
        <taxon>Actinomycetospora</taxon>
    </lineage>
</organism>